<protein>
    <submittedName>
        <fullName evidence="2">Uncharacterized protein</fullName>
    </submittedName>
</protein>
<sequence length="53" mass="5943">MSHLQGWEKFLGPEIIRGCREVGNGSVLAKSSNEKKMSNKDSGDQHNETDWPL</sequence>
<evidence type="ECO:0000256" key="1">
    <source>
        <dbReference type="SAM" id="MobiDB-lite"/>
    </source>
</evidence>
<dbReference type="Proteomes" id="UP001153365">
    <property type="component" value="Unassembled WGS sequence"/>
</dbReference>
<gene>
    <name evidence="2" type="ORF">PPACK8108_LOCUS23846</name>
</gene>
<feature type="region of interest" description="Disordered" evidence="1">
    <location>
        <begin position="27"/>
        <end position="53"/>
    </location>
</feature>
<evidence type="ECO:0000313" key="3">
    <source>
        <dbReference type="Proteomes" id="UP001153365"/>
    </source>
</evidence>
<dbReference type="AlphaFoldDB" id="A0AAV0BR51"/>
<name>A0AAV0BR51_PHAPC</name>
<comment type="caution">
    <text evidence="2">The sequence shown here is derived from an EMBL/GenBank/DDBJ whole genome shotgun (WGS) entry which is preliminary data.</text>
</comment>
<keyword evidence="3" id="KW-1185">Reference proteome</keyword>
<evidence type="ECO:0000313" key="2">
    <source>
        <dbReference type="EMBL" id="CAH7688813.1"/>
    </source>
</evidence>
<reference evidence="2" key="1">
    <citation type="submission" date="2022-06" db="EMBL/GenBank/DDBJ databases">
        <authorList>
            <consortium name="SYNGENTA / RWTH Aachen University"/>
        </authorList>
    </citation>
    <scope>NUCLEOTIDE SEQUENCE</scope>
</reference>
<proteinExistence type="predicted"/>
<accession>A0AAV0BR51</accession>
<feature type="compositionally biased region" description="Basic and acidic residues" evidence="1">
    <location>
        <begin position="32"/>
        <end position="53"/>
    </location>
</feature>
<dbReference type="EMBL" id="CALTRL010006023">
    <property type="protein sequence ID" value="CAH7688813.1"/>
    <property type="molecule type" value="Genomic_DNA"/>
</dbReference>
<organism evidence="2 3">
    <name type="scientific">Phakopsora pachyrhizi</name>
    <name type="common">Asian soybean rust disease fungus</name>
    <dbReference type="NCBI Taxonomy" id="170000"/>
    <lineage>
        <taxon>Eukaryota</taxon>
        <taxon>Fungi</taxon>
        <taxon>Dikarya</taxon>
        <taxon>Basidiomycota</taxon>
        <taxon>Pucciniomycotina</taxon>
        <taxon>Pucciniomycetes</taxon>
        <taxon>Pucciniales</taxon>
        <taxon>Phakopsoraceae</taxon>
        <taxon>Phakopsora</taxon>
    </lineage>
</organism>